<proteinExistence type="predicted"/>
<feature type="region of interest" description="Disordered" evidence="1">
    <location>
        <begin position="83"/>
        <end position="108"/>
    </location>
</feature>
<accession>A0A484ASR5</accession>
<name>A0A484ASR5_DRONA</name>
<protein>
    <submittedName>
        <fullName evidence="2">Uncharacterized protein</fullName>
    </submittedName>
</protein>
<dbReference type="AlphaFoldDB" id="A0A484ASR5"/>
<dbReference type="EMBL" id="LSRL02001664">
    <property type="protein sequence ID" value="TDG38910.1"/>
    <property type="molecule type" value="Genomic_DNA"/>
</dbReference>
<reference evidence="2 3" key="1">
    <citation type="journal article" date="2019" name="J. Hered.">
        <title>An Improved Genome Assembly for Drosophila navojoa, the Basal Species in the mojavensis Cluster.</title>
        <authorList>
            <person name="Vanderlinde T."/>
            <person name="Dupim E.G."/>
            <person name="Nazario-Yepiz N.O."/>
            <person name="Carvalho A.B."/>
        </authorList>
    </citation>
    <scope>NUCLEOTIDE SEQUENCE [LARGE SCALE GENOMIC DNA]</scope>
    <source>
        <strain evidence="2">Navoj_Jal97</strain>
        <tissue evidence="2">Whole organism</tissue>
    </source>
</reference>
<evidence type="ECO:0000313" key="2">
    <source>
        <dbReference type="EMBL" id="TDG38910.1"/>
    </source>
</evidence>
<comment type="caution">
    <text evidence="2">The sequence shown here is derived from an EMBL/GenBank/DDBJ whole genome shotgun (WGS) entry which is preliminary data.</text>
</comment>
<dbReference type="Proteomes" id="UP000295192">
    <property type="component" value="Unassembled WGS sequence"/>
</dbReference>
<sequence length="108" mass="11865">MIVVTKVLMSFQPASDPNITLTMLSALMDRPNTSSRQRLSSRKRPHSNKTWLASLCVPFAGFAGYPWLKLRYKSSCAFRSTASATKSSRGTMLAMTSAESSETVLNAQ</sequence>
<feature type="compositionally biased region" description="Polar residues" evidence="1">
    <location>
        <begin position="97"/>
        <end position="108"/>
    </location>
</feature>
<organism evidence="2 3">
    <name type="scientific">Drosophila navojoa</name>
    <name type="common">Fruit fly</name>
    <dbReference type="NCBI Taxonomy" id="7232"/>
    <lineage>
        <taxon>Eukaryota</taxon>
        <taxon>Metazoa</taxon>
        <taxon>Ecdysozoa</taxon>
        <taxon>Arthropoda</taxon>
        <taxon>Hexapoda</taxon>
        <taxon>Insecta</taxon>
        <taxon>Pterygota</taxon>
        <taxon>Neoptera</taxon>
        <taxon>Endopterygota</taxon>
        <taxon>Diptera</taxon>
        <taxon>Brachycera</taxon>
        <taxon>Muscomorpha</taxon>
        <taxon>Ephydroidea</taxon>
        <taxon>Drosophilidae</taxon>
        <taxon>Drosophila</taxon>
    </lineage>
</organism>
<gene>
    <name evidence="2" type="ORF">AWZ03_014668</name>
</gene>
<keyword evidence="3" id="KW-1185">Reference proteome</keyword>
<evidence type="ECO:0000256" key="1">
    <source>
        <dbReference type="SAM" id="MobiDB-lite"/>
    </source>
</evidence>
<evidence type="ECO:0000313" key="3">
    <source>
        <dbReference type="Proteomes" id="UP000295192"/>
    </source>
</evidence>